<reference evidence="3 4" key="1">
    <citation type="submission" date="2024-07" db="EMBL/GenBank/DDBJ databases">
        <title>Description of Labrys sedimenti sp. nov., isolated from a diclofenac-degrading enrichment culture.</title>
        <authorList>
            <person name="Tancsics A."/>
            <person name="Csepanyi A."/>
        </authorList>
    </citation>
    <scope>NUCLEOTIDE SEQUENCE [LARGE SCALE GENOMIC DNA]</scope>
    <source>
        <strain evidence="3 4">LMG 23578</strain>
    </source>
</reference>
<feature type="transmembrane region" description="Helical" evidence="1">
    <location>
        <begin position="218"/>
        <end position="237"/>
    </location>
</feature>
<evidence type="ECO:0000313" key="3">
    <source>
        <dbReference type="EMBL" id="MEW9310710.1"/>
    </source>
</evidence>
<proteinExistence type="predicted"/>
<dbReference type="InterPro" id="IPR037185">
    <property type="entry name" value="EmrE-like"/>
</dbReference>
<sequence length="299" mass="30953">MRKDLFVGIVLVLIGASCYSLQSTCVKLAYGQGYSPGEVIGTQFVIGAVVLGLIKLASRMRPARPGSLPVRWPDRLKLIAGGASIGFTGSFYYLSVAYTSVSAAIVLLMQSVWMGVALDAVLTRAWPSPTKLVSSLLVLLGTVLATNLLGDAAHLSVLGVGFGLLAAVSYTAVIWCSNHVAVHVDVISRSFLMVFGGAVVAVLIALPQLSVRFDPSIIWGWGLVIALFGTVLPPFLFNKGIPATGVGLAAMLSSVELPVAVVMAGLILHEAFLPSQWAGVGIILGAIGLANVGAGRAAA</sequence>
<dbReference type="SUPFAM" id="SSF103481">
    <property type="entry name" value="Multidrug resistance efflux transporter EmrE"/>
    <property type="match status" value="1"/>
</dbReference>
<evidence type="ECO:0000259" key="2">
    <source>
        <dbReference type="Pfam" id="PF00892"/>
    </source>
</evidence>
<feature type="domain" description="EamA" evidence="2">
    <location>
        <begin position="8"/>
        <end position="145"/>
    </location>
</feature>
<comment type="caution">
    <text evidence="3">The sequence shown here is derived from an EMBL/GenBank/DDBJ whole genome shotgun (WGS) entry which is preliminary data.</text>
</comment>
<feature type="transmembrane region" description="Helical" evidence="1">
    <location>
        <begin position="101"/>
        <end position="120"/>
    </location>
</feature>
<dbReference type="Proteomes" id="UP001555786">
    <property type="component" value="Unassembled WGS sequence"/>
</dbReference>
<dbReference type="RefSeq" id="WP_367627059.1">
    <property type="nucleotide sequence ID" value="NZ_JBFNQD010000034.1"/>
</dbReference>
<feature type="transmembrane region" description="Helical" evidence="1">
    <location>
        <begin position="155"/>
        <end position="175"/>
    </location>
</feature>
<keyword evidence="1" id="KW-0812">Transmembrane</keyword>
<dbReference type="Pfam" id="PF00892">
    <property type="entry name" value="EamA"/>
    <property type="match status" value="2"/>
</dbReference>
<evidence type="ECO:0000313" key="4">
    <source>
        <dbReference type="Proteomes" id="UP001555786"/>
    </source>
</evidence>
<feature type="transmembrane region" description="Helical" evidence="1">
    <location>
        <begin position="249"/>
        <end position="269"/>
    </location>
</feature>
<feature type="transmembrane region" description="Helical" evidence="1">
    <location>
        <begin position="275"/>
        <end position="294"/>
    </location>
</feature>
<keyword evidence="1" id="KW-1133">Transmembrane helix</keyword>
<gene>
    <name evidence="3" type="ORF">ABXS05_34575</name>
</gene>
<feature type="transmembrane region" description="Helical" evidence="1">
    <location>
        <begin position="39"/>
        <end position="57"/>
    </location>
</feature>
<feature type="domain" description="EamA" evidence="2">
    <location>
        <begin position="158"/>
        <end position="290"/>
    </location>
</feature>
<dbReference type="PROSITE" id="PS51257">
    <property type="entry name" value="PROKAR_LIPOPROTEIN"/>
    <property type="match status" value="1"/>
</dbReference>
<feature type="transmembrane region" description="Helical" evidence="1">
    <location>
        <begin position="187"/>
        <end position="206"/>
    </location>
</feature>
<feature type="transmembrane region" description="Helical" evidence="1">
    <location>
        <begin position="132"/>
        <end position="149"/>
    </location>
</feature>
<dbReference type="EMBL" id="JBFNQD010000034">
    <property type="protein sequence ID" value="MEW9310710.1"/>
    <property type="molecule type" value="Genomic_DNA"/>
</dbReference>
<evidence type="ECO:0000256" key="1">
    <source>
        <dbReference type="SAM" id="Phobius"/>
    </source>
</evidence>
<dbReference type="InterPro" id="IPR000620">
    <property type="entry name" value="EamA_dom"/>
</dbReference>
<dbReference type="PANTHER" id="PTHR22911:SF137">
    <property type="entry name" value="SOLUTE CARRIER FAMILY 35 MEMBER G2-RELATED"/>
    <property type="match status" value="1"/>
</dbReference>
<keyword evidence="4" id="KW-1185">Reference proteome</keyword>
<dbReference type="PANTHER" id="PTHR22911">
    <property type="entry name" value="ACYL-MALONYL CONDENSING ENZYME-RELATED"/>
    <property type="match status" value="1"/>
</dbReference>
<accession>A0ABV3PYH2</accession>
<protein>
    <submittedName>
        <fullName evidence="3">DMT family transporter</fullName>
    </submittedName>
</protein>
<feature type="transmembrane region" description="Helical" evidence="1">
    <location>
        <begin position="78"/>
        <end position="95"/>
    </location>
</feature>
<name>A0ABV3PYH2_9HYPH</name>
<organism evidence="3 4">
    <name type="scientific">Labrys neptuniae</name>
    <dbReference type="NCBI Taxonomy" id="376174"/>
    <lineage>
        <taxon>Bacteria</taxon>
        <taxon>Pseudomonadati</taxon>
        <taxon>Pseudomonadota</taxon>
        <taxon>Alphaproteobacteria</taxon>
        <taxon>Hyphomicrobiales</taxon>
        <taxon>Xanthobacteraceae</taxon>
        <taxon>Labrys</taxon>
    </lineage>
</organism>
<keyword evidence="1" id="KW-0472">Membrane</keyword>